<dbReference type="Gene3D" id="3.90.320.10">
    <property type="match status" value="1"/>
</dbReference>
<name>A0A1X7U1U0_AMPQE</name>
<reference evidence="1" key="1">
    <citation type="submission" date="2017-05" db="UniProtKB">
        <authorList>
            <consortium name="EnsemblMetazoa"/>
        </authorList>
    </citation>
    <scope>IDENTIFICATION</scope>
</reference>
<dbReference type="OMA" id="WTNIETI"/>
<dbReference type="SUPFAM" id="SSF52980">
    <property type="entry name" value="Restriction endonuclease-like"/>
    <property type="match status" value="1"/>
</dbReference>
<dbReference type="PANTHER" id="PTHR46609:SF8">
    <property type="entry name" value="YQAJ VIRAL RECOMBINASE DOMAIN-CONTAINING PROTEIN"/>
    <property type="match status" value="1"/>
</dbReference>
<dbReference type="EnsemblMetazoa" id="Aqu2.1.21384_001">
    <property type="protein sequence ID" value="Aqu2.1.21384_001"/>
    <property type="gene ID" value="Aqu2.1.21384"/>
</dbReference>
<proteinExistence type="predicted"/>
<dbReference type="GO" id="GO:0006281">
    <property type="term" value="P:DNA repair"/>
    <property type="evidence" value="ECO:0007669"/>
    <property type="project" value="UniProtKB-ARBA"/>
</dbReference>
<accession>A0A1X7U1U0</accession>
<dbReference type="AlphaFoldDB" id="A0A1X7U1U0"/>
<sequence>LEACNQIKAFYCEVVNNKIHLKKSQDYYYQVQGALAITKVEWCDFVVWTTKDMHIKRIIFNQSFWNTCYLRLKTVYLSYILLEIIYTMIPIDLEIIQYVHFLLNIEYNQP</sequence>
<dbReference type="InterPro" id="IPR051703">
    <property type="entry name" value="NF-kappa-B_Signaling_Reg"/>
</dbReference>
<dbReference type="PANTHER" id="PTHR46609">
    <property type="entry name" value="EXONUCLEASE, PHAGE-TYPE/RECB, C-TERMINAL DOMAIN-CONTAINING PROTEIN"/>
    <property type="match status" value="1"/>
</dbReference>
<organism evidence="1">
    <name type="scientific">Amphimedon queenslandica</name>
    <name type="common">Sponge</name>
    <dbReference type="NCBI Taxonomy" id="400682"/>
    <lineage>
        <taxon>Eukaryota</taxon>
        <taxon>Metazoa</taxon>
        <taxon>Porifera</taxon>
        <taxon>Demospongiae</taxon>
        <taxon>Heteroscleromorpha</taxon>
        <taxon>Haplosclerida</taxon>
        <taxon>Niphatidae</taxon>
        <taxon>Amphimedon</taxon>
    </lineage>
</organism>
<protein>
    <submittedName>
        <fullName evidence="1">Uncharacterized protein</fullName>
    </submittedName>
</protein>
<dbReference type="InParanoid" id="A0A1X7U1U0"/>
<dbReference type="InterPro" id="IPR011604">
    <property type="entry name" value="PDDEXK-like_dom_sf"/>
</dbReference>
<evidence type="ECO:0000313" key="1">
    <source>
        <dbReference type="EnsemblMetazoa" id="Aqu2.1.21384_001"/>
    </source>
</evidence>
<dbReference type="InterPro" id="IPR011335">
    <property type="entry name" value="Restrct_endonuc-II-like"/>
</dbReference>